<gene>
    <name evidence="3" type="ORF">CUS_8001</name>
</gene>
<protein>
    <recommendedName>
        <fullName evidence="5">Lipoprotein</fullName>
    </recommendedName>
</protein>
<keyword evidence="4" id="KW-1185">Reference proteome</keyword>
<feature type="transmembrane region" description="Helical" evidence="1">
    <location>
        <begin position="93"/>
        <end position="118"/>
    </location>
</feature>
<evidence type="ECO:0000256" key="1">
    <source>
        <dbReference type="SAM" id="Phobius"/>
    </source>
</evidence>
<keyword evidence="2" id="KW-0732">Signal</keyword>
<feature type="transmembrane region" description="Helical" evidence="1">
    <location>
        <begin position="130"/>
        <end position="153"/>
    </location>
</feature>
<accession>E9SAN9</accession>
<keyword evidence="1" id="KW-0812">Transmembrane</keyword>
<keyword evidence="1" id="KW-0472">Membrane</keyword>
<dbReference type="STRING" id="246199.CUS_8001"/>
<proteinExistence type="predicted"/>
<evidence type="ECO:0008006" key="5">
    <source>
        <dbReference type="Google" id="ProtNLM"/>
    </source>
</evidence>
<feature type="chain" id="PRO_5038366134" description="Lipoprotein" evidence="2">
    <location>
        <begin position="25"/>
        <end position="161"/>
    </location>
</feature>
<evidence type="ECO:0000313" key="4">
    <source>
        <dbReference type="Proteomes" id="UP000004259"/>
    </source>
</evidence>
<organism evidence="3 4">
    <name type="scientific">Ruminococcus albus 8</name>
    <dbReference type="NCBI Taxonomy" id="246199"/>
    <lineage>
        <taxon>Bacteria</taxon>
        <taxon>Bacillati</taxon>
        <taxon>Bacillota</taxon>
        <taxon>Clostridia</taxon>
        <taxon>Eubacteriales</taxon>
        <taxon>Oscillospiraceae</taxon>
        <taxon>Ruminococcus</taxon>
    </lineage>
</organism>
<dbReference type="Proteomes" id="UP000004259">
    <property type="component" value="Unassembled WGS sequence"/>
</dbReference>
<reference evidence="3 4" key="1">
    <citation type="submission" date="2011-02" db="EMBL/GenBank/DDBJ databases">
        <authorList>
            <person name="Nelson K.E."/>
            <person name="Sutton G."/>
            <person name="Torralba M."/>
            <person name="Durkin S."/>
            <person name="Harkins D."/>
            <person name="Montgomery R."/>
            <person name="Ziemer C."/>
            <person name="Klaassens E."/>
            <person name="Ocuiv P."/>
            <person name="Morrison M."/>
        </authorList>
    </citation>
    <scope>NUCLEOTIDE SEQUENCE [LARGE SCALE GENOMIC DNA]</scope>
    <source>
        <strain evidence="3 4">8</strain>
    </source>
</reference>
<name>E9SAN9_RUMAL</name>
<comment type="caution">
    <text evidence="3">The sequence shown here is derived from an EMBL/GenBank/DDBJ whole genome shotgun (WGS) entry which is preliminary data.</text>
</comment>
<dbReference type="RefSeq" id="WP_002848246.1">
    <property type="nucleotide sequence ID" value="NZ_ADKM02000062.1"/>
</dbReference>
<evidence type="ECO:0000313" key="3">
    <source>
        <dbReference type="EMBL" id="EGC03538.1"/>
    </source>
</evidence>
<feature type="signal peptide" evidence="2">
    <location>
        <begin position="1"/>
        <end position="24"/>
    </location>
</feature>
<feature type="transmembrane region" description="Helical" evidence="1">
    <location>
        <begin position="52"/>
        <end position="72"/>
    </location>
</feature>
<evidence type="ECO:0000256" key="2">
    <source>
        <dbReference type="SAM" id="SignalP"/>
    </source>
</evidence>
<dbReference type="AlphaFoldDB" id="E9SAN9"/>
<dbReference type="EMBL" id="ADKM02000062">
    <property type="protein sequence ID" value="EGC03538.1"/>
    <property type="molecule type" value="Genomic_DNA"/>
</dbReference>
<keyword evidence="1" id="KW-1133">Transmembrane helix</keyword>
<sequence>MKKTNIKTLLKDIFCMLAAVPVGAAASAVQLLGKKSIGGHSVGFLGGYVYGYNAIAYTAGCLLFLTHFVFAIRFITSKKRFPAHRDMIPPFWVMYFGAALLTAFLTLFAEAVVLIGVLGFTEDMSPESALYITLFGFPVLVLVGMVTAGVLCIRRMKEPVR</sequence>